<sequence>MNRYVLIPLILASMSVSAAGDYPRSVDDIRTQQAQIRADVEARKPPYDNLSEAERGELLQRQAHVLKVIEGKGSTDDLTEQQQLDLFNSIEWIGAAARQGEDERMVCERRPVLGSNRRERVCKTAAQWREQREDARNVLDSERQ</sequence>
<evidence type="ECO:0000313" key="2">
    <source>
        <dbReference type="EMBL" id="MBF6023403.1"/>
    </source>
</evidence>
<name>A0ABS0B5M9_9GAMM</name>
<evidence type="ECO:0000256" key="1">
    <source>
        <dbReference type="SAM" id="SignalP"/>
    </source>
</evidence>
<comment type="caution">
    <text evidence="2">The sequence shown here is derived from an EMBL/GenBank/DDBJ whole genome shotgun (WGS) entry which is preliminary data.</text>
</comment>
<reference evidence="2 3" key="1">
    <citation type="submission" date="2020-11" db="EMBL/GenBank/DDBJ databases">
        <title>Draft Genome Sequence and Secondary Metabolite Biosynthetic Potential of the Lysobacter niastensis Type strain DSM 18481.</title>
        <authorList>
            <person name="Turrini P."/>
            <person name="Artuso I."/>
            <person name="Tescari M."/>
            <person name="Lugli G.A."/>
            <person name="Frangipani E."/>
            <person name="Ventura M."/>
            <person name="Visca P."/>
        </authorList>
    </citation>
    <scope>NUCLEOTIDE SEQUENCE [LARGE SCALE GENOMIC DNA]</scope>
    <source>
        <strain evidence="2 3">DSM 18481</strain>
    </source>
</reference>
<dbReference type="RefSeq" id="WP_194930025.1">
    <property type="nucleotide sequence ID" value="NZ_JADLZT010000003.1"/>
</dbReference>
<organism evidence="2 3">
    <name type="scientific">Lysobacter niastensis</name>
    <dbReference type="NCBI Taxonomy" id="380629"/>
    <lineage>
        <taxon>Bacteria</taxon>
        <taxon>Pseudomonadati</taxon>
        <taxon>Pseudomonadota</taxon>
        <taxon>Gammaproteobacteria</taxon>
        <taxon>Lysobacterales</taxon>
        <taxon>Lysobacteraceae</taxon>
        <taxon>Lysobacter</taxon>
    </lineage>
</organism>
<dbReference type="EMBL" id="JADLZT010000003">
    <property type="protein sequence ID" value="MBF6023403.1"/>
    <property type="molecule type" value="Genomic_DNA"/>
</dbReference>
<dbReference type="Proteomes" id="UP001429984">
    <property type="component" value="Unassembled WGS sequence"/>
</dbReference>
<evidence type="ECO:0008006" key="4">
    <source>
        <dbReference type="Google" id="ProtNLM"/>
    </source>
</evidence>
<keyword evidence="3" id="KW-1185">Reference proteome</keyword>
<proteinExistence type="predicted"/>
<accession>A0ABS0B5M9</accession>
<keyword evidence="1" id="KW-0732">Signal</keyword>
<feature type="signal peptide" evidence="1">
    <location>
        <begin position="1"/>
        <end position="18"/>
    </location>
</feature>
<evidence type="ECO:0000313" key="3">
    <source>
        <dbReference type="Proteomes" id="UP001429984"/>
    </source>
</evidence>
<feature type="chain" id="PRO_5047525039" description="Secreted protein" evidence="1">
    <location>
        <begin position="19"/>
        <end position="144"/>
    </location>
</feature>
<gene>
    <name evidence="2" type="ORF">IU514_05085</name>
</gene>
<protein>
    <recommendedName>
        <fullName evidence="4">Secreted protein</fullName>
    </recommendedName>
</protein>